<dbReference type="Gene3D" id="1.20.1610.10">
    <property type="entry name" value="alpha-1,2-mannosidases domains"/>
    <property type="match status" value="1"/>
</dbReference>
<reference evidence="5" key="1">
    <citation type="journal article" date="2019" name="Int. J. Syst. Evol. Microbiol.">
        <title>The Global Catalogue of Microorganisms (GCM) 10K type strain sequencing project: providing services to taxonomists for standard genome sequencing and annotation.</title>
        <authorList>
            <consortium name="The Broad Institute Genomics Platform"/>
            <consortium name="The Broad Institute Genome Sequencing Center for Infectious Disease"/>
            <person name="Wu L."/>
            <person name="Ma J."/>
        </authorList>
    </citation>
    <scope>NUCLEOTIDE SEQUENCE [LARGE SCALE GENOMIC DNA]</scope>
    <source>
        <strain evidence="5">CGMCC 4.7152</strain>
    </source>
</reference>
<name>A0ABV9WDP2_9ACTN</name>
<feature type="signal peptide" evidence="1">
    <location>
        <begin position="1"/>
        <end position="17"/>
    </location>
</feature>
<dbReference type="Gene3D" id="3.30.2080.10">
    <property type="entry name" value="GH92 mannosidase domain"/>
    <property type="match status" value="1"/>
</dbReference>
<evidence type="ECO:0000313" key="4">
    <source>
        <dbReference type="EMBL" id="MFC5005567.1"/>
    </source>
</evidence>
<protein>
    <submittedName>
        <fullName evidence="4">GH92 family glycosyl hydrolase</fullName>
        <ecNumber evidence="4">3.2.1.-</ecNumber>
    </submittedName>
</protein>
<evidence type="ECO:0000313" key="5">
    <source>
        <dbReference type="Proteomes" id="UP001595912"/>
    </source>
</evidence>
<organism evidence="4 5">
    <name type="scientific">Dactylosporangium cerinum</name>
    <dbReference type="NCBI Taxonomy" id="1434730"/>
    <lineage>
        <taxon>Bacteria</taxon>
        <taxon>Bacillati</taxon>
        <taxon>Actinomycetota</taxon>
        <taxon>Actinomycetes</taxon>
        <taxon>Micromonosporales</taxon>
        <taxon>Micromonosporaceae</taxon>
        <taxon>Dactylosporangium</taxon>
    </lineage>
</organism>
<dbReference type="Proteomes" id="UP001595912">
    <property type="component" value="Unassembled WGS sequence"/>
</dbReference>
<dbReference type="InterPro" id="IPR005887">
    <property type="entry name" value="GH92_a_mannosidase_put"/>
</dbReference>
<dbReference type="InterPro" id="IPR041371">
    <property type="entry name" value="GH92_N"/>
</dbReference>
<evidence type="ECO:0000256" key="1">
    <source>
        <dbReference type="SAM" id="SignalP"/>
    </source>
</evidence>
<dbReference type="InterPro" id="IPR014718">
    <property type="entry name" value="GH-type_carb-bd"/>
</dbReference>
<dbReference type="InterPro" id="IPR012939">
    <property type="entry name" value="Glyco_hydro_92"/>
</dbReference>
<dbReference type="SUPFAM" id="SSF48208">
    <property type="entry name" value="Six-hairpin glycosidases"/>
    <property type="match status" value="1"/>
</dbReference>
<sequence>MALVATSGFVAVPSAMAAEPLVTNPAQYVHTLAGTQGATNSFPGPAMPFGMVQFSPDTASSGNVQSTTGPTGAGYKYNQNHIIGFGMTHASQGCGMGGDFPILPTSYDNLTATSNTAAPWAQKISLNRTEFPETGETGYYKATARDTSTMNGTAAAGRLITTELSASTRAGIAQFTFPADTPAPKVFLRTNQTAWSTSSFNSEMTVDPATGLVTARALVGNFCRKGEQHNIYYALRFEQPWAGFGTWVNGQAAQAGRTHVSTSANTQTGGYFTFPDGTQAIRARMAISYTSTENAILNLNTEMPNTRTFDDVRTANRAAWNTELSKVQVSAPVDGQSDDYLRTFYTQLYHSITHPATHSDVNGEYLGFESTPKIHNVSESPGANGRTRRQYTMISDWDTYRALTPFQAAIWPEVASDQAQSLVNAAEQMGSFPRWMVANTSTNQMNGDSVAPLLAFTWHFGARDWNVDRAIDIMLENSIGSKAGKFTGGTNTGAGGTNGMTNTRWPIMQRPGADYYNEYGYAPQLRPFQADHVVTGASYTLEYAIADFSVAELAQARGRTATAKQFYERAQWWQNLWNPTADGIQPRDVNGRYPESDPRLQYPASFGYRGNVYDLGQQGFEEGNAEQYLWMVPHNLAGLITAMGGKEAATARLDKFLSTGLVRGAGANVPYMNLDNEPNFGVPWVYNYLGRPDRTSEVVDQITGTLFGYKPTGSEPGNDDLGALANLYVWAALGMYPETSGASAVNFNTPLFDKSVIKLGNGRTLTINAPGAQSGKRYINNVKINGATSSKSWFDWKTVSKDTTIDFTVGSSPNGWGTGNSDLPPSWQAGSKPVSLNVNTVGSPTFGAVELQPGATGNAKVDIQRIGSNAQALHVAVTTSNPGIVAASVPTQHFDAQGRVSVPLSFTVAPHVPSGYYQATVTVTSNGSSTSEKAILRVTKPGSLEAGKTVTGTALYDALKGSFDGGSGITWSGSNGTNMGNNTTTNTYDRKELAAVGLAPGAVKHFTASGVPLTVVWPNAPVGYAEAYQPAANQTIQLERPTSTFSLVGAAYTGNTTVQATLQITDGTNVAEATYPVAFSNWVLPSTTGDVRNGTLQPQYDNSVVAWMPHRLAPETANDAGAYVFATKPYVAPAGWKVTSITFPTAATGQRIFAVAGDAPAVHLAANEANAGDVVAVTGSGFAPGEPVTVSLDKANVVLVANAFGAISGNITVPRSLRSGTYQVSASVASLPDGAVQSPTLVVRK</sequence>
<dbReference type="InterPro" id="IPR008928">
    <property type="entry name" value="6-hairpin_glycosidase_sf"/>
</dbReference>
<dbReference type="PANTHER" id="PTHR12143:SF39">
    <property type="entry name" value="SECRETED PROTEIN"/>
    <property type="match status" value="1"/>
</dbReference>
<feature type="domain" description="Glycosyl hydrolase family 92" evidence="2">
    <location>
        <begin position="294"/>
        <end position="810"/>
    </location>
</feature>
<dbReference type="NCBIfam" id="TIGR01180">
    <property type="entry name" value="aman2_put"/>
    <property type="match status" value="1"/>
</dbReference>
<keyword evidence="5" id="KW-1185">Reference proteome</keyword>
<dbReference type="EMBL" id="JBHSIU010000082">
    <property type="protein sequence ID" value="MFC5005567.1"/>
    <property type="molecule type" value="Genomic_DNA"/>
</dbReference>
<dbReference type="Pfam" id="PF17678">
    <property type="entry name" value="Glyco_hydro_92N"/>
    <property type="match status" value="1"/>
</dbReference>
<proteinExistence type="predicted"/>
<evidence type="ECO:0000259" key="3">
    <source>
        <dbReference type="Pfam" id="PF17678"/>
    </source>
</evidence>
<keyword evidence="4" id="KW-0326">Glycosidase</keyword>
<evidence type="ECO:0000259" key="2">
    <source>
        <dbReference type="Pfam" id="PF07971"/>
    </source>
</evidence>
<dbReference type="Gene3D" id="2.70.98.10">
    <property type="match status" value="1"/>
</dbReference>
<dbReference type="InterPro" id="IPR050883">
    <property type="entry name" value="PNGase"/>
</dbReference>
<dbReference type="PANTHER" id="PTHR12143">
    <property type="entry name" value="PEPTIDE N-GLYCANASE PNGASE -RELATED"/>
    <property type="match status" value="1"/>
</dbReference>
<dbReference type="Pfam" id="PF07971">
    <property type="entry name" value="Glyco_hydro_92"/>
    <property type="match status" value="1"/>
</dbReference>
<dbReference type="Gene3D" id="1.20.1050.60">
    <property type="entry name" value="alpha-1,2-mannosidase"/>
    <property type="match status" value="1"/>
</dbReference>
<keyword evidence="4" id="KW-0378">Hydrolase</keyword>
<dbReference type="GO" id="GO:0016798">
    <property type="term" value="F:hydrolase activity, acting on glycosyl bonds"/>
    <property type="evidence" value="ECO:0007669"/>
    <property type="project" value="UniProtKB-KW"/>
</dbReference>
<comment type="caution">
    <text evidence="4">The sequence shown here is derived from an EMBL/GenBank/DDBJ whole genome shotgun (WGS) entry which is preliminary data.</text>
</comment>
<gene>
    <name evidence="4" type="ORF">ACFPIJ_48055</name>
</gene>
<feature type="chain" id="PRO_5046831770" evidence="1">
    <location>
        <begin position="18"/>
        <end position="1245"/>
    </location>
</feature>
<dbReference type="EC" id="3.2.1.-" evidence="4"/>
<feature type="domain" description="Glycosyl hydrolase family 92 N-terminal" evidence="3">
    <location>
        <begin position="28"/>
        <end position="288"/>
    </location>
</feature>
<dbReference type="RefSeq" id="WP_380126208.1">
    <property type="nucleotide sequence ID" value="NZ_JBHSIU010000082.1"/>
</dbReference>
<accession>A0ABV9WDP2</accession>
<keyword evidence="1" id="KW-0732">Signal</keyword>